<dbReference type="InterPro" id="IPR021109">
    <property type="entry name" value="Peptidase_aspartic_dom_sf"/>
</dbReference>
<organism evidence="3 4">
    <name type="scientific">Hypothenemus hampei</name>
    <name type="common">Coffee berry borer</name>
    <dbReference type="NCBI Taxonomy" id="57062"/>
    <lineage>
        <taxon>Eukaryota</taxon>
        <taxon>Metazoa</taxon>
        <taxon>Ecdysozoa</taxon>
        <taxon>Arthropoda</taxon>
        <taxon>Hexapoda</taxon>
        <taxon>Insecta</taxon>
        <taxon>Pterygota</taxon>
        <taxon>Neoptera</taxon>
        <taxon>Endopterygota</taxon>
        <taxon>Coleoptera</taxon>
        <taxon>Polyphaga</taxon>
        <taxon>Cucujiformia</taxon>
        <taxon>Curculionidae</taxon>
        <taxon>Scolytinae</taxon>
        <taxon>Hypothenemus</taxon>
    </lineage>
</organism>
<comment type="caution">
    <text evidence="3">The sequence shown here is derived from an EMBL/GenBank/DDBJ whole genome shotgun (WGS) entry which is preliminary data.</text>
</comment>
<dbReference type="Proteomes" id="UP001566132">
    <property type="component" value="Unassembled WGS sequence"/>
</dbReference>
<gene>
    <name evidence="3" type="ORF">ABEB36_004751</name>
</gene>
<dbReference type="Pfam" id="PF03732">
    <property type="entry name" value="Retrotrans_gag"/>
    <property type="match status" value="1"/>
</dbReference>
<dbReference type="SUPFAM" id="SSF50630">
    <property type="entry name" value="Acid proteases"/>
    <property type="match status" value="1"/>
</dbReference>
<accession>A0ABD1F4A3</accession>
<name>A0ABD1F4A3_HYPHA</name>
<evidence type="ECO:0000256" key="1">
    <source>
        <dbReference type="SAM" id="MobiDB-lite"/>
    </source>
</evidence>
<evidence type="ECO:0000259" key="2">
    <source>
        <dbReference type="Pfam" id="PF03732"/>
    </source>
</evidence>
<dbReference type="EMBL" id="JBDJPC010000003">
    <property type="protein sequence ID" value="KAL1510096.1"/>
    <property type="molecule type" value="Genomic_DNA"/>
</dbReference>
<dbReference type="PANTHER" id="PTHR33194:SF4">
    <property type="entry name" value="CCHC-TYPE DOMAIN-CONTAINING PROTEIN"/>
    <property type="match status" value="1"/>
</dbReference>
<sequence length="711" mass="80426">MSKRHSQKQAPKTDPLATPGFRPFHNSTTLPSYQPASLAIALPTELVDEVFKTANQDTPKVTIHLDDESTLDTFDTLIISNQPPDTQGKTPHHAPPHPPTAPPQPVPSIFDPSFPLTANIPFQANHTNNMNTSNNATLSMALGRAREPASPRFMAPTTFNPSTGQVVSFLSQYEAAANCNGWDEAYKIMYFGNFLEGPANDWYQNYANNIANRDNDWQTIKADFRKEFIGERQSRTMKIKLSNKRQSSSEPLRKYYYDLLTLAKEVDPMMPFEVFKEHFESGIHSSLLEPYYMANDNVVDHASLKTLVMKLDDVREKTLARASPPITTHHTSPFPNNHANNWYPRRAFPGITGLKEIQTTKGPFFIKAIHTTASRNLGIDGYQQDRLIFPALGMVTPRTSQTMAGYHSLTLVTPERITHEQIRQICHETMETLKSPVTLTAAGGGQLIPVGTSIIQVQLGAFKCTISVLIVPNFHNTLLLGTDFLSKYNAQINFYNKTVTLSDEQQQTTINFVIRTGDGYTLQQHTHTSPDEPGTIGAPMDSAFFINNAPLPDEDFEIIKITCMNDYIIDPQTPIPIISELLYRDALQANLLQFHENTIPLKRKGILLSDPKIVNNVFTITVQTKFEYPVRLLQGTCLGFLKPEKQLNLTTQPLVHFIEEKDTQISLHDHKLDHLKETRIYPKLEKLLNDYEDIFSKTPKTWEKQHWWNTL</sequence>
<feature type="domain" description="Retrotransposon gag" evidence="2">
    <location>
        <begin position="192"/>
        <end position="267"/>
    </location>
</feature>
<dbReference type="InterPro" id="IPR005162">
    <property type="entry name" value="Retrotrans_gag_dom"/>
</dbReference>
<protein>
    <recommendedName>
        <fullName evidence="2">Retrotransposon gag domain-containing protein</fullName>
    </recommendedName>
</protein>
<feature type="compositionally biased region" description="Pro residues" evidence="1">
    <location>
        <begin position="96"/>
        <end position="106"/>
    </location>
</feature>
<proteinExistence type="predicted"/>
<evidence type="ECO:0000313" key="4">
    <source>
        <dbReference type="Proteomes" id="UP001566132"/>
    </source>
</evidence>
<feature type="compositionally biased region" description="Polar residues" evidence="1">
    <location>
        <begin position="78"/>
        <end position="89"/>
    </location>
</feature>
<reference evidence="3 4" key="1">
    <citation type="submission" date="2024-05" db="EMBL/GenBank/DDBJ databases">
        <title>Genetic variation in Jamaican populations of the coffee berry borer (Hypothenemus hampei).</title>
        <authorList>
            <person name="Errbii M."/>
            <person name="Myrie A."/>
        </authorList>
    </citation>
    <scope>NUCLEOTIDE SEQUENCE [LARGE SCALE GENOMIC DNA]</scope>
    <source>
        <strain evidence="3">JA-Hopewell-2020-01-JO</strain>
        <tissue evidence="3">Whole body</tissue>
    </source>
</reference>
<dbReference type="AlphaFoldDB" id="A0ABD1F4A3"/>
<dbReference type="PANTHER" id="PTHR33194">
    <property type="entry name" value="ZINC KNUCKLE DOMAINCONTAINING PROTEIN"/>
    <property type="match status" value="1"/>
</dbReference>
<evidence type="ECO:0000313" key="3">
    <source>
        <dbReference type="EMBL" id="KAL1510096.1"/>
    </source>
</evidence>
<feature type="region of interest" description="Disordered" evidence="1">
    <location>
        <begin position="78"/>
        <end position="112"/>
    </location>
</feature>
<feature type="region of interest" description="Disordered" evidence="1">
    <location>
        <begin position="1"/>
        <end position="21"/>
    </location>
</feature>
<dbReference type="Gene3D" id="2.40.70.10">
    <property type="entry name" value="Acid Proteases"/>
    <property type="match status" value="1"/>
</dbReference>
<keyword evidence="4" id="KW-1185">Reference proteome</keyword>